<comment type="caution">
    <text evidence="1">The sequence shown here is derived from an EMBL/GenBank/DDBJ whole genome shotgun (WGS) entry which is preliminary data.</text>
</comment>
<protein>
    <submittedName>
        <fullName evidence="1">Uncharacterized protein</fullName>
    </submittedName>
</protein>
<accession>A0A1V4JTA9</accession>
<dbReference type="Proteomes" id="UP000190648">
    <property type="component" value="Unassembled WGS sequence"/>
</dbReference>
<reference evidence="1 2" key="1">
    <citation type="submission" date="2016-02" db="EMBL/GenBank/DDBJ databases">
        <title>Band-tailed pigeon sequencing and assembly.</title>
        <authorList>
            <person name="Soares A.E."/>
            <person name="Novak B.J."/>
            <person name="Rice E.S."/>
            <person name="O'Connell B."/>
            <person name="Chang D."/>
            <person name="Weber S."/>
            <person name="Shapiro B."/>
        </authorList>
    </citation>
    <scope>NUCLEOTIDE SEQUENCE [LARGE SCALE GENOMIC DNA]</scope>
    <source>
        <strain evidence="1">BTP2013</strain>
        <tissue evidence="1">Blood</tissue>
    </source>
</reference>
<name>A0A1V4JTA9_PATFA</name>
<keyword evidence="2" id="KW-1185">Reference proteome</keyword>
<evidence type="ECO:0000313" key="1">
    <source>
        <dbReference type="EMBL" id="OPJ74947.1"/>
    </source>
</evidence>
<evidence type="ECO:0000313" key="2">
    <source>
        <dbReference type="Proteomes" id="UP000190648"/>
    </source>
</evidence>
<dbReference type="AlphaFoldDB" id="A0A1V4JTA9"/>
<sequence length="78" mass="8821">MNVDYHVVSQQWAARQNASFPLHRNAESMRRDPGHGKVDFPVPNTILSAASKNSNVNQARFYRYCSMKSLPTAEISLL</sequence>
<proteinExistence type="predicted"/>
<organism evidence="1 2">
    <name type="scientific">Patagioenas fasciata monilis</name>
    <dbReference type="NCBI Taxonomy" id="372326"/>
    <lineage>
        <taxon>Eukaryota</taxon>
        <taxon>Metazoa</taxon>
        <taxon>Chordata</taxon>
        <taxon>Craniata</taxon>
        <taxon>Vertebrata</taxon>
        <taxon>Euteleostomi</taxon>
        <taxon>Archelosauria</taxon>
        <taxon>Archosauria</taxon>
        <taxon>Dinosauria</taxon>
        <taxon>Saurischia</taxon>
        <taxon>Theropoda</taxon>
        <taxon>Coelurosauria</taxon>
        <taxon>Aves</taxon>
        <taxon>Neognathae</taxon>
        <taxon>Neoaves</taxon>
        <taxon>Columbimorphae</taxon>
        <taxon>Columbiformes</taxon>
        <taxon>Columbidae</taxon>
        <taxon>Patagioenas</taxon>
    </lineage>
</organism>
<gene>
    <name evidence="1" type="ORF">AV530_018440</name>
</gene>
<dbReference type="EMBL" id="LSYS01006629">
    <property type="protein sequence ID" value="OPJ74947.1"/>
    <property type="molecule type" value="Genomic_DNA"/>
</dbReference>